<evidence type="ECO:0000313" key="1">
    <source>
        <dbReference type="EMBL" id="MCI20947.1"/>
    </source>
</evidence>
<accession>A0A392QAR1</accession>
<name>A0A392QAR1_9FABA</name>
<dbReference type="AlphaFoldDB" id="A0A392QAR1"/>
<keyword evidence="2" id="KW-1185">Reference proteome</keyword>
<comment type="caution">
    <text evidence="1">The sequence shown here is derived from an EMBL/GenBank/DDBJ whole genome shotgun (WGS) entry which is preliminary data.</text>
</comment>
<feature type="non-terminal residue" evidence="1">
    <location>
        <position position="1"/>
    </location>
</feature>
<reference evidence="1 2" key="1">
    <citation type="journal article" date="2018" name="Front. Plant Sci.">
        <title>Red Clover (Trifolium pratense) and Zigzag Clover (T. medium) - A Picture of Genomic Similarities and Differences.</title>
        <authorList>
            <person name="Dluhosova J."/>
            <person name="Istvanek J."/>
            <person name="Nedelnik J."/>
            <person name="Repkova J."/>
        </authorList>
    </citation>
    <scope>NUCLEOTIDE SEQUENCE [LARGE SCALE GENOMIC DNA]</scope>
    <source>
        <strain evidence="2">cv. 10/8</strain>
        <tissue evidence="1">Leaf</tissue>
    </source>
</reference>
<sequence length="47" mass="5298">HKFNCSILSEISKEVKPNINMFTSSMHDRILRKLDGGAIITVDYSTS</sequence>
<dbReference type="EMBL" id="LXQA010122495">
    <property type="protein sequence ID" value="MCI20947.1"/>
    <property type="molecule type" value="Genomic_DNA"/>
</dbReference>
<organism evidence="1 2">
    <name type="scientific">Trifolium medium</name>
    <dbReference type="NCBI Taxonomy" id="97028"/>
    <lineage>
        <taxon>Eukaryota</taxon>
        <taxon>Viridiplantae</taxon>
        <taxon>Streptophyta</taxon>
        <taxon>Embryophyta</taxon>
        <taxon>Tracheophyta</taxon>
        <taxon>Spermatophyta</taxon>
        <taxon>Magnoliopsida</taxon>
        <taxon>eudicotyledons</taxon>
        <taxon>Gunneridae</taxon>
        <taxon>Pentapetalae</taxon>
        <taxon>rosids</taxon>
        <taxon>fabids</taxon>
        <taxon>Fabales</taxon>
        <taxon>Fabaceae</taxon>
        <taxon>Papilionoideae</taxon>
        <taxon>50 kb inversion clade</taxon>
        <taxon>NPAAA clade</taxon>
        <taxon>Hologalegina</taxon>
        <taxon>IRL clade</taxon>
        <taxon>Trifolieae</taxon>
        <taxon>Trifolium</taxon>
    </lineage>
</organism>
<evidence type="ECO:0000313" key="2">
    <source>
        <dbReference type="Proteomes" id="UP000265520"/>
    </source>
</evidence>
<proteinExistence type="predicted"/>
<dbReference type="Proteomes" id="UP000265520">
    <property type="component" value="Unassembled WGS sequence"/>
</dbReference>
<protein>
    <submittedName>
        <fullName evidence="1">Uncharacterized protein</fullName>
    </submittedName>
</protein>